<dbReference type="InterPro" id="IPR021070">
    <property type="entry name" value="Killing_trait_RebB"/>
</dbReference>
<name>A0A836NZD9_XANVA</name>
<accession>A0A836NZD9</accession>
<dbReference type="EMBL" id="AKBN01001613">
    <property type="protein sequence ID" value="KFA00163.1"/>
    <property type="molecule type" value="Genomic_DNA"/>
</dbReference>
<gene>
    <name evidence="1" type="ORF">A11K_0123835</name>
</gene>
<dbReference type="Pfam" id="PF11747">
    <property type="entry name" value="RebB"/>
    <property type="match status" value="1"/>
</dbReference>
<sequence>MAFPNAVNPQITDAVTQTNVKVVGQAPAAAIGLIYQSMARSTGILFQNAVSAQQQQNTLAQAATHQGLMQTYVDETAASAADVPKLARGDSADNLKSLLTVLKSFNTAK</sequence>
<dbReference type="GeneID" id="69689233"/>
<dbReference type="AlphaFoldDB" id="A0A836NZD9"/>
<dbReference type="RefSeq" id="WP_010370286.1">
    <property type="nucleotide sequence ID" value="NZ_AKBN02000005.1"/>
</dbReference>
<comment type="caution">
    <text evidence="1">The sequence shown here is derived from an EMBL/GenBank/DDBJ whole genome shotgun (WGS) entry which is preliminary data.</text>
</comment>
<reference evidence="1" key="1">
    <citation type="submission" date="2012-05" db="EMBL/GenBank/DDBJ databases">
        <authorList>
            <person name="Studholme D.J."/>
            <person name="Wasukira A."/>
            <person name="Grant M."/>
        </authorList>
    </citation>
    <scope>NUCLEOTIDE SEQUENCE [LARGE SCALE GENOMIC DNA]</scope>
    <source>
        <strain evidence="1">NCPPB 890</strain>
    </source>
</reference>
<proteinExistence type="predicted"/>
<organism evidence="1">
    <name type="scientific">Xanthomonas vasicola pv. vasculorum NCPPB 890</name>
    <dbReference type="NCBI Taxonomy" id="1184265"/>
    <lineage>
        <taxon>Bacteria</taxon>
        <taxon>Pseudomonadati</taxon>
        <taxon>Pseudomonadota</taxon>
        <taxon>Gammaproteobacteria</taxon>
        <taxon>Lysobacterales</taxon>
        <taxon>Lysobacteraceae</taxon>
        <taxon>Xanthomonas</taxon>
    </lineage>
</organism>
<evidence type="ECO:0000313" key="1">
    <source>
        <dbReference type="EMBL" id="KFA00163.1"/>
    </source>
</evidence>
<protein>
    <submittedName>
        <fullName evidence="1">R body protein RebB-like protein</fullName>
    </submittedName>
</protein>